<gene>
    <name evidence="4" type="ORF">BCF53_11248</name>
</gene>
<dbReference type="Gene3D" id="3.40.50.360">
    <property type="match status" value="1"/>
</dbReference>
<dbReference type="GO" id="GO:0010181">
    <property type="term" value="F:FMN binding"/>
    <property type="evidence" value="ECO:0007669"/>
    <property type="project" value="TreeGrafter"/>
</dbReference>
<reference evidence="4 5" key="1">
    <citation type="submission" date="2019-03" db="EMBL/GenBank/DDBJ databases">
        <title>Genomic Encyclopedia of Archaeal and Bacterial Type Strains, Phase II (KMG-II): from individual species to whole genera.</title>
        <authorList>
            <person name="Goeker M."/>
        </authorList>
    </citation>
    <scope>NUCLEOTIDE SEQUENCE [LARGE SCALE GENOMIC DNA]</scope>
    <source>
        <strain evidence="4 5">DSM 15388</strain>
    </source>
</reference>
<keyword evidence="5" id="KW-1185">Reference proteome</keyword>
<dbReference type="InterPro" id="IPR029039">
    <property type="entry name" value="Flavoprotein-like_sf"/>
</dbReference>
<dbReference type="GO" id="GO:0016491">
    <property type="term" value="F:oxidoreductase activity"/>
    <property type="evidence" value="ECO:0007669"/>
    <property type="project" value="InterPro"/>
</dbReference>
<dbReference type="InterPro" id="IPR050712">
    <property type="entry name" value="NAD(P)H-dep_reductase"/>
</dbReference>
<dbReference type="SUPFAM" id="SSF52218">
    <property type="entry name" value="Flavoproteins"/>
    <property type="match status" value="1"/>
</dbReference>
<dbReference type="EMBL" id="SLZR01000012">
    <property type="protein sequence ID" value="TCS39763.1"/>
    <property type="molecule type" value="Genomic_DNA"/>
</dbReference>
<dbReference type="Proteomes" id="UP000295793">
    <property type="component" value="Unassembled WGS sequence"/>
</dbReference>
<evidence type="ECO:0000259" key="3">
    <source>
        <dbReference type="Pfam" id="PF03358"/>
    </source>
</evidence>
<comment type="caution">
    <text evidence="4">The sequence shown here is derived from an EMBL/GenBank/DDBJ whole genome shotgun (WGS) entry which is preliminary data.</text>
</comment>
<evidence type="ECO:0000313" key="4">
    <source>
        <dbReference type="EMBL" id="TCS39763.1"/>
    </source>
</evidence>
<dbReference type="RefSeq" id="WP_132702291.1">
    <property type="nucleotide sequence ID" value="NZ_SLZR01000012.1"/>
</dbReference>
<evidence type="ECO:0000256" key="2">
    <source>
        <dbReference type="ARBA" id="ARBA00022643"/>
    </source>
</evidence>
<dbReference type="PANTHER" id="PTHR30543">
    <property type="entry name" value="CHROMATE REDUCTASE"/>
    <property type="match status" value="1"/>
</dbReference>
<protein>
    <submittedName>
        <fullName evidence="4">Chromate reductase</fullName>
    </submittedName>
</protein>
<proteinExistence type="predicted"/>
<dbReference type="InterPro" id="IPR005025">
    <property type="entry name" value="FMN_Rdtase-like_dom"/>
</dbReference>
<comment type="cofactor">
    <cofactor evidence="1">
        <name>FMN</name>
        <dbReference type="ChEBI" id="CHEBI:58210"/>
    </cofactor>
</comment>
<evidence type="ECO:0000313" key="5">
    <source>
        <dbReference type="Proteomes" id="UP000295793"/>
    </source>
</evidence>
<dbReference type="OrthoDB" id="9812295at2"/>
<dbReference type="GO" id="GO:0005829">
    <property type="term" value="C:cytosol"/>
    <property type="evidence" value="ECO:0007669"/>
    <property type="project" value="TreeGrafter"/>
</dbReference>
<name>A0A4R3I3X7_9GAMM</name>
<accession>A0A4R3I3X7</accession>
<evidence type="ECO:0000256" key="1">
    <source>
        <dbReference type="ARBA" id="ARBA00001917"/>
    </source>
</evidence>
<sequence length="177" mass="19938">MRFICFSGSFHSKSKSIAILECIKDMFAEHEFEILPLASLPFFSNELNEERPASVQFFMSRVEDADGIICCTPEYNHSVPAVLKNAIDWASRPAFNSPLKGKPVSIITQAMSPVGGARAQEHLKLIFDSTLARNHICHEMMITDVNNIFDEHMHIVDAKVNERLQRHVSSFVEFVAG</sequence>
<keyword evidence="2" id="KW-0285">Flavoprotein</keyword>
<dbReference type="Pfam" id="PF03358">
    <property type="entry name" value="FMN_red"/>
    <property type="match status" value="1"/>
</dbReference>
<dbReference type="PANTHER" id="PTHR30543:SF21">
    <property type="entry name" value="NAD(P)H-DEPENDENT FMN REDUCTASE LOT6"/>
    <property type="match status" value="1"/>
</dbReference>
<feature type="domain" description="NADPH-dependent FMN reductase-like" evidence="3">
    <location>
        <begin position="1"/>
        <end position="135"/>
    </location>
</feature>
<organism evidence="4 5">
    <name type="scientific">Reinekea marinisedimentorum</name>
    <dbReference type="NCBI Taxonomy" id="230495"/>
    <lineage>
        <taxon>Bacteria</taxon>
        <taxon>Pseudomonadati</taxon>
        <taxon>Pseudomonadota</taxon>
        <taxon>Gammaproteobacteria</taxon>
        <taxon>Oceanospirillales</taxon>
        <taxon>Saccharospirillaceae</taxon>
        <taxon>Reinekea</taxon>
    </lineage>
</organism>
<keyword evidence="2" id="KW-0288">FMN</keyword>
<dbReference type="AlphaFoldDB" id="A0A4R3I3X7"/>